<dbReference type="AlphaFoldDB" id="A0A059FIK3"/>
<accession>A0A059FIK3</accession>
<gene>
    <name evidence="2" type="ORF">HJA_04381</name>
</gene>
<dbReference type="PATRIC" id="fig|1280952.3.peg.869"/>
<protein>
    <submittedName>
        <fullName evidence="2">Uncharacterized protein</fullName>
    </submittedName>
</protein>
<dbReference type="RefSeq" id="WP_035578620.1">
    <property type="nucleotide sequence ID" value="NZ_ARYJ01000002.1"/>
</dbReference>
<dbReference type="OrthoDB" id="7562173at2"/>
<proteinExistence type="predicted"/>
<comment type="caution">
    <text evidence="2">The sequence shown here is derived from an EMBL/GenBank/DDBJ whole genome shotgun (WGS) entry which is preliminary data.</text>
</comment>
<sequence>MILRRLTTALRKQDWFTVVIETLIVVFGVFIGLQVNNWNAARVERNSEQVLLLRLQEETRSLLDTQKKELAAHSPRIGLATDANSVMFSLAPSRPLTNEECWALLVSHWMPSPTEALSSLDELLASGRFDLISNPSVKAALRDYAVVQERSRAARAEAVSELFRLHTRYPDAIWLEVGRAEDAGYVSPSAGRDDKGLVWRYSCDIDQIRGNKGLLSEYSDNIARLESFLDRYEDRIAVLTVLDTELAKELGASGSRRESDAAP</sequence>
<dbReference type="STRING" id="1280952.HJA_04381"/>
<evidence type="ECO:0000313" key="3">
    <source>
        <dbReference type="Proteomes" id="UP000024816"/>
    </source>
</evidence>
<keyword evidence="3" id="KW-1185">Reference proteome</keyword>
<keyword evidence="1" id="KW-1133">Transmembrane helix</keyword>
<feature type="transmembrane region" description="Helical" evidence="1">
    <location>
        <begin position="15"/>
        <end position="35"/>
    </location>
</feature>
<keyword evidence="1" id="KW-0472">Membrane</keyword>
<organism evidence="2 3">
    <name type="scientific">Hyphomonas jannaschiana VP2</name>
    <dbReference type="NCBI Taxonomy" id="1280952"/>
    <lineage>
        <taxon>Bacteria</taxon>
        <taxon>Pseudomonadati</taxon>
        <taxon>Pseudomonadota</taxon>
        <taxon>Alphaproteobacteria</taxon>
        <taxon>Hyphomonadales</taxon>
        <taxon>Hyphomonadaceae</taxon>
        <taxon>Hyphomonas</taxon>
    </lineage>
</organism>
<dbReference type="eggNOG" id="ENOG5033H2V">
    <property type="taxonomic scope" value="Bacteria"/>
</dbReference>
<dbReference type="EMBL" id="ARYJ01000002">
    <property type="protein sequence ID" value="KCZ90437.1"/>
    <property type="molecule type" value="Genomic_DNA"/>
</dbReference>
<evidence type="ECO:0000313" key="2">
    <source>
        <dbReference type="EMBL" id="KCZ90437.1"/>
    </source>
</evidence>
<dbReference type="Proteomes" id="UP000024816">
    <property type="component" value="Unassembled WGS sequence"/>
</dbReference>
<keyword evidence="1" id="KW-0812">Transmembrane</keyword>
<evidence type="ECO:0000256" key="1">
    <source>
        <dbReference type="SAM" id="Phobius"/>
    </source>
</evidence>
<name>A0A059FIK3_9PROT</name>
<reference evidence="2 3" key="1">
    <citation type="journal article" date="2014" name="Antonie Van Leeuwenhoek">
        <title>Hyphomonas beringensis sp. nov. and Hyphomonas chukchiensis sp. nov., isolated from surface seawater of the Bering Sea and Chukchi Sea.</title>
        <authorList>
            <person name="Li C."/>
            <person name="Lai Q."/>
            <person name="Li G."/>
            <person name="Dong C."/>
            <person name="Wang J."/>
            <person name="Liao Y."/>
            <person name="Shao Z."/>
        </authorList>
    </citation>
    <scope>NUCLEOTIDE SEQUENCE [LARGE SCALE GENOMIC DNA]</scope>
    <source>
        <strain evidence="2 3">VP2</strain>
    </source>
</reference>